<feature type="chain" id="PRO_5047374754" description="Spore-associated protein A" evidence="1">
    <location>
        <begin position="20"/>
        <end position="139"/>
    </location>
</feature>
<sequence>MAAALGAGALPTSAGTAHAAANPYTPEEVCGPGCHVIDSRNLTHLNGDSGGKVYLLYNNSNGYNCAVTIKSVSVGVATKTGVKMIIGNTPYEQNGTFKYYAGPIRGAGAGKCVWTNGYTFKSGGYTSYAVSIPEGHCGG</sequence>
<gene>
    <name evidence="2" type="ORF">J2S55_006924</name>
</gene>
<name>A0ABT9REF5_9ACTN</name>
<evidence type="ECO:0000313" key="3">
    <source>
        <dbReference type="Proteomes" id="UP001230426"/>
    </source>
</evidence>
<dbReference type="Proteomes" id="UP001230426">
    <property type="component" value="Unassembled WGS sequence"/>
</dbReference>
<keyword evidence="3" id="KW-1185">Reference proteome</keyword>
<accession>A0ABT9REF5</accession>
<feature type="signal peptide" evidence="1">
    <location>
        <begin position="1"/>
        <end position="19"/>
    </location>
</feature>
<dbReference type="RefSeq" id="WP_306869520.1">
    <property type="nucleotide sequence ID" value="NZ_JAUSRB010000002.1"/>
</dbReference>
<comment type="caution">
    <text evidence="2">The sequence shown here is derived from an EMBL/GenBank/DDBJ whole genome shotgun (WGS) entry which is preliminary data.</text>
</comment>
<protein>
    <recommendedName>
        <fullName evidence="4">Spore-associated protein A</fullName>
    </recommendedName>
</protein>
<reference evidence="2 3" key="1">
    <citation type="submission" date="2023-07" db="EMBL/GenBank/DDBJ databases">
        <title>Sequencing the genomes of 1000 actinobacteria strains.</title>
        <authorList>
            <person name="Klenk H.-P."/>
        </authorList>
    </citation>
    <scope>NUCLEOTIDE SEQUENCE [LARGE SCALE GENOMIC DNA]</scope>
    <source>
        <strain evidence="2 3">DSM 44109</strain>
    </source>
</reference>
<evidence type="ECO:0000313" key="2">
    <source>
        <dbReference type="EMBL" id="MDP9867658.1"/>
    </source>
</evidence>
<evidence type="ECO:0000256" key="1">
    <source>
        <dbReference type="SAM" id="SignalP"/>
    </source>
</evidence>
<dbReference type="EMBL" id="JAUSRB010000002">
    <property type="protein sequence ID" value="MDP9867658.1"/>
    <property type="molecule type" value="Genomic_DNA"/>
</dbReference>
<organism evidence="2 3">
    <name type="scientific">Streptosporangium brasiliense</name>
    <dbReference type="NCBI Taxonomy" id="47480"/>
    <lineage>
        <taxon>Bacteria</taxon>
        <taxon>Bacillati</taxon>
        <taxon>Actinomycetota</taxon>
        <taxon>Actinomycetes</taxon>
        <taxon>Streptosporangiales</taxon>
        <taxon>Streptosporangiaceae</taxon>
        <taxon>Streptosporangium</taxon>
    </lineage>
</organism>
<proteinExistence type="predicted"/>
<evidence type="ECO:0008006" key="4">
    <source>
        <dbReference type="Google" id="ProtNLM"/>
    </source>
</evidence>
<keyword evidence="1" id="KW-0732">Signal</keyword>